<comment type="caution">
    <text evidence="4">The sequence shown here is derived from an EMBL/GenBank/DDBJ whole genome shotgun (WGS) entry which is preliminary data.</text>
</comment>
<dbReference type="PANTHER" id="PTHR24412">
    <property type="entry name" value="KELCH PROTEIN"/>
    <property type="match status" value="1"/>
</dbReference>
<dbReference type="InterPro" id="IPR015915">
    <property type="entry name" value="Kelch-typ_b-propeller"/>
</dbReference>
<dbReference type="Gene3D" id="1.25.40.420">
    <property type="match status" value="1"/>
</dbReference>
<name>A0AAN9GN60_9CAEN</name>
<dbReference type="InterPro" id="IPR011705">
    <property type="entry name" value="BACK"/>
</dbReference>
<dbReference type="Gene3D" id="2.120.10.80">
    <property type="entry name" value="Kelch-type beta propeller"/>
    <property type="match status" value="2"/>
</dbReference>
<dbReference type="PIRSF" id="PIRSF037037">
    <property type="entry name" value="Kelch-like_protein_gigaxonin"/>
    <property type="match status" value="1"/>
</dbReference>
<feature type="domain" description="BTB" evidence="3">
    <location>
        <begin position="38"/>
        <end position="107"/>
    </location>
</feature>
<dbReference type="SUPFAM" id="SSF54695">
    <property type="entry name" value="POZ domain"/>
    <property type="match status" value="1"/>
</dbReference>
<dbReference type="AlphaFoldDB" id="A0AAN9GN60"/>
<dbReference type="SMART" id="SM00612">
    <property type="entry name" value="Kelch"/>
    <property type="match status" value="4"/>
</dbReference>
<dbReference type="EMBL" id="JBAMIC010000001">
    <property type="protein sequence ID" value="KAK7114812.1"/>
    <property type="molecule type" value="Genomic_DNA"/>
</dbReference>
<evidence type="ECO:0000313" key="5">
    <source>
        <dbReference type="Proteomes" id="UP001374579"/>
    </source>
</evidence>
<dbReference type="PANTHER" id="PTHR24412:SF232">
    <property type="entry name" value="GIGAXONIN"/>
    <property type="match status" value="1"/>
</dbReference>
<keyword evidence="5" id="KW-1185">Reference proteome</keyword>
<dbReference type="PROSITE" id="PS50097">
    <property type="entry name" value="BTB"/>
    <property type="match status" value="1"/>
</dbReference>
<dbReference type="Pfam" id="PF07707">
    <property type="entry name" value="BACK"/>
    <property type="match status" value="1"/>
</dbReference>
<keyword evidence="1" id="KW-0880">Kelch repeat</keyword>
<evidence type="ECO:0000313" key="4">
    <source>
        <dbReference type="EMBL" id="KAK7114812.1"/>
    </source>
</evidence>
<dbReference type="Pfam" id="PF00651">
    <property type="entry name" value="BTB"/>
    <property type="match status" value="1"/>
</dbReference>
<keyword evidence="2" id="KW-0677">Repeat</keyword>
<protein>
    <recommendedName>
        <fullName evidence="3">BTB domain-containing protein</fullName>
    </recommendedName>
</protein>
<dbReference type="Proteomes" id="UP001374579">
    <property type="component" value="Unassembled WGS sequence"/>
</dbReference>
<proteinExistence type="predicted"/>
<dbReference type="InterPro" id="IPR000210">
    <property type="entry name" value="BTB/POZ_dom"/>
</dbReference>
<dbReference type="SUPFAM" id="SSF117281">
    <property type="entry name" value="Kelch motif"/>
    <property type="match status" value="1"/>
</dbReference>
<gene>
    <name evidence="4" type="ORF">V1264_000804</name>
</gene>
<sequence>MATIETSVAENETRFSFQRHARRLLSNLNETRKNPDLCDAYVAVDGLKISVQKSVLSAASHYLRALFSYDGNLSEHNGKTCVNLTLSASTFDNILDYIYTAEIGLTTENIQDVLQAADLLLLTDLKDMCCEFLEGCFSPHNCIGIRDFTAQLFCPWIHLKVTQYLDENVREAAYSEEFQRLSAEDVQQLMGRDTLKVRSEEDVAENILRWCRWDMPNRKQHLPGLIDSCIRVSFLSDPTLSRLLSEGVDQDVVAQVTSVLQAKQERGVQESPRGYHQVIVVCGGEGQINKSSEEVEVKAVTRFVQLRKSHPTASANLWWDMSSMLTPRSGHGLVEVGGCVFAVGGRDQQCRILNSAEKYDPNTNTWTAIAPMEHGRVGFGLVAVDDNIYALGGSNDMTDPLTSMEVYNIFTNKWRPLPDMILKRVWSAFAAANKKIYVIAGGIVGKFYEAVECFDTRTESWLSVSPMRERRCDARAVAVDNDIYVFGGFRRLECPSAVHSGHSLKFCGTELYASKNDYWVSLPSKYGAPGLCTMSESSSLCGALYDGEDILVVGRLDLGGGQFNCVRAFNRHSNTWHSVVPELPQHQLRYQCCLLKMPSSIVLRLQQQQQERFNSNSGSLAVAE</sequence>
<evidence type="ECO:0000259" key="3">
    <source>
        <dbReference type="PROSITE" id="PS50097"/>
    </source>
</evidence>
<dbReference type="SMART" id="SM00875">
    <property type="entry name" value="BACK"/>
    <property type="match status" value="1"/>
</dbReference>
<evidence type="ECO:0000256" key="2">
    <source>
        <dbReference type="ARBA" id="ARBA00022737"/>
    </source>
</evidence>
<dbReference type="InterPro" id="IPR011333">
    <property type="entry name" value="SKP1/BTB/POZ_sf"/>
</dbReference>
<organism evidence="4 5">
    <name type="scientific">Littorina saxatilis</name>
    <dbReference type="NCBI Taxonomy" id="31220"/>
    <lineage>
        <taxon>Eukaryota</taxon>
        <taxon>Metazoa</taxon>
        <taxon>Spiralia</taxon>
        <taxon>Lophotrochozoa</taxon>
        <taxon>Mollusca</taxon>
        <taxon>Gastropoda</taxon>
        <taxon>Caenogastropoda</taxon>
        <taxon>Littorinimorpha</taxon>
        <taxon>Littorinoidea</taxon>
        <taxon>Littorinidae</taxon>
        <taxon>Littorina</taxon>
    </lineage>
</organism>
<dbReference type="InterPro" id="IPR017096">
    <property type="entry name" value="BTB-kelch_protein"/>
</dbReference>
<reference evidence="4 5" key="1">
    <citation type="submission" date="2024-02" db="EMBL/GenBank/DDBJ databases">
        <title>Chromosome-scale genome assembly of the rough periwinkle Littorina saxatilis.</title>
        <authorList>
            <person name="De Jode A."/>
            <person name="Faria R."/>
            <person name="Formenti G."/>
            <person name="Sims Y."/>
            <person name="Smith T.P."/>
            <person name="Tracey A."/>
            <person name="Wood J.M.D."/>
            <person name="Zagrodzka Z.B."/>
            <person name="Johannesson K."/>
            <person name="Butlin R.K."/>
            <person name="Leder E.H."/>
        </authorList>
    </citation>
    <scope>NUCLEOTIDE SEQUENCE [LARGE SCALE GENOMIC DNA]</scope>
    <source>
        <strain evidence="4">Snail1</strain>
        <tissue evidence="4">Muscle</tissue>
    </source>
</reference>
<dbReference type="Gene3D" id="3.30.710.10">
    <property type="entry name" value="Potassium Channel Kv1.1, Chain A"/>
    <property type="match status" value="1"/>
</dbReference>
<dbReference type="InterPro" id="IPR006652">
    <property type="entry name" value="Kelch_1"/>
</dbReference>
<accession>A0AAN9GN60</accession>
<dbReference type="Pfam" id="PF24681">
    <property type="entry name" value="Kelch_KLHDC2_KLHL20_DRC7"/>
    <property type="match status" value="1"/>
</dbReference>
<evidence type="ECO:0000256" key="1">
    <source>
        <dbReference type="ARBA" id="ARBA00022441"/>
    </source>
</evidence>
<dbReference type="SMART" id="SM00225">
    <property type="entry name" value="BTB"/>
    <property type="match status" value="1"/>
</dbReference>